<gene>
    <name evidence="1" type="ORF">DSO57_1013461</name>
</gene>
<organism evidence="1 2">
    <name type="scientific">Entomophthora muscae</name>
    <dbReference type="NCBI Taxonomy" id="34485"/>
    <lineage>
        <taxon>Eukaryota</taxon>
        <taxon>Fungi</taxon>
        <taxon>Fungi incertae sedis</taxon>
        <taxon>Zoopagomycota</taxon>
        <taxon>Entomophthoromycotina</taxon>
        <taxon>Entomophthoromycetes</taxon>
        <taxon>Entomophthorales</taxon>
        <taxon>Entomophthoraceae</taxon>
        <taxon>Entomophthora</taxon>
    </lineage>
</organism>
<name>A0ACC2T5T9_9FUNG</name>
<dbReference type="Proteomes" id="UP001165960">
    <property type="component" value="Unassembled WGS sequence"/>
</dbReference>
<accession>A0ACC2T5T9</accession>
<reference evidence="1" key="1">
    <citation type="submission" date="2022-04" db="EMBL/GenBank/DDBJ databases">
        <title>Genome of the entomopathogenic fungus Entomophthora muscae.</title>
        <authorList>
            <person name="Elya C."/>
            <person name="Lovett B.R."/>
            <person name="Lee E."/>
            <person name="Macias A.M."/>
            <person name="Hajek A.E."/>
            <person name="De Bivort B.L."/>
            <person name="Kasson M.T."/>
            <person name="De Fine Licht H.H."/>
            <person name="Stajich J.E."/>
        </authorList>
    </citation>
    <scope>NUCLEOTIDE SEQUENCE</scope>
    <source>
        <strain evidence="1">Berkeley</strain>
    </source>
</reference>
<comment type="caution">
    <text evidence="1">The sequence shown here is derived from an EMBL/GenBank/DDBJ whole genome shotgun (WGS) entry which is preliminary data.</text>
</comment>
<evidence type="ECO:0000313" key="1">
    <source>
        <dbReference type="EMBL" id="KAJ9069958.1"/>
    </source>
</evidence>
<sequence length="339" mass="38381">MRWDGLSIMHDTYDKVQETVSPYILGIENDGSKKAANVSNVLSLMFGGCFRDFRNSMVPVHVRVTYSDNTLRVAVDSTQNGKSFLPCFERLDMKLPTGYYFGFSASSSSPADDHDIFRFSVYELNPPKPDHDMNRPFEKKGKFELDKDELEKINRLKKELESHIEEDEDVDPLTEEAPNFREHGLQETQFRILESLNDLHKKVEVLESKAGISPVTGHDKDSTKLQLDIHTLTLRVKEAAKSINEISDSLKKVTSLLNDIQQSSTRDMESFRSGFSGLSTKIDSILHHGQMERDTVSSKLDSVSSYLWYIFLMASLGGALALGYTAFAAKNTRESKKYI</sequence>
<protein>
    <submittedName>
        <fullName evidence="1">Uncharacterized protein</fullName>
    </submittedName>
</protein>
<keyword evidence="2" id="KW-1185">Reference proteome</keyword>
<evidence type="ECO:0000313" key="2">
    <source>
        <dbReference type="Proteomes" id="UP001165960"/>
    </source>
</evidence>
<dbReference type="EMBL" id="QTSX02003600">
    <property type="protein sequence ID" value="KAJ9069958.1"/>
    <property type="molecule type" value="Genomic_DNA"/>
</dbReference>
<proteinExistence type="predicted"/>